<organism evidence="2 3">
    <name type="scientific">Shewanella decolorationis S12</name>
    <dbReference type="NCBI Taxonomy" id="1353536"/>
    <lineage>
        <taxon>Bacteria</taxon>
        <taxon>Pseudomonadati</taxon>
        <taxon>Pseudomonadota</taxon>
        <taxon>Gammaproteobacteria</taxon>
        <taxon>Alteromonadales</taxon>
        <taxon>Shewanellaceae</taxon>
        <taxon>Shewanella</taxon>
    </lineage>
</organism>
<evidence type="ECO:0000313" key="2">
    <source>
        <dbReference type="EMBL" id="ESE39480.1"/>
    </source>
</evidence>
<evidence type="ECO:0000313" key="3">
    <source>
        <dbReference type="Proteomes" id="UP000017548"/>
    </source>
</evidence>
<proteinExistence type="predicted"/>
<dbReference type="InterPro" id="IPR007433">
    <property type="entry name" value="DUF481"/>
</dbReference>
<name>A0ABN0PHF2_9GAMM</name>
<keyword evidence="3" id="KW-1185">Reference proteome</keyword>
<dbReference type="Proteomes" id="UP000017548">
    <property type="component" value="Unassembled WGS sequence"/>
</dbReference>
<evidence type="ECO:0000256" key="1">
    <source>
        <dbReference type="SAM" id="SignalP"/>
    </source>
</evidence>
<sequence length="251" mass="28176">MLRAMLKVIAPVSLFCLSFPALALVPPDYQEPPSDFTAEVEAGLQLNTGNTESSSFNGRTQLIYDTKQTKQEATLKAYFASEKNQTTSEKYELQLQSNYKLTKGYIFGRGDFTWDQFGSYTQISTLSSGYGFNAINSYKTKLSLEVGPGYRYNLPAESVSEPDPAAEKDVILRTAAKFSQKLQEYTSINADLTAEVGENNNTLTLDMNYKNLVFQDWAFKIGMNIKYTEVVPEGSKQTDTVTTFNLLYTFR</sequence>
<feature type="chain" id="PRO_5046804789" evidence="1">
    <location>
        <begin position="24"/>
        <end position="251"/>
    </location>
</feature>
<accession>A0ABN0PHF2</accession>
<gene>
    <name evidence="2" type="ORF">SHD_3689</name>
</gene>
<keyword evidence="1" id="KW-0732">Signal</keyword>
<dbReference type="Pfam" id="PF04338">
    <property type="entry name" value="DUF481"/>
    <property type="match status" value="1"/>
</dbReference>
<dbReference type="EMBL" id="AXZL01000076">
    <property type="protein sequence ID" value="ESE39480.1"/>
    <property type="molecule type" value="Genomic_DNA"/>
</dbReference>
<feature type="signal peptide" evidence="1">
    <location>
        <begin position="1"/>
        <end position="23"/>
    </location>
</feature>
<reference evidence="2 3" key="1">
    <citation type="journal article" date="2013" name="Genome Announc.">
        <title>Draft Genome Sequence of Shewanella decolorationis S12, a Dye-Degrading Bacterium Isolated from a Wastewater Treatment Plant.</title>
        <authorList>
            <person name="Xu M."/>
            <person name="Fang Y."/>
            <person name="Liu J."/>
            <person name="Chen X."/>
            <person name="Sun G."/>
            <person name="Guo J."/>
            <person name="Hua Z."/>
            <person name="Tu Q."/>
            <person name="Wu L."/>
            <person name="Zhou J."/>
            <person name="Liu X."/>
        </authorList>
    </citation>
    <scope>NUCLEOTIDE SEQUENCE [LARGE SCALE GENOMIC DNA]</scope>
    <source>
        <strain evidence="2 3">S12</strain>
    </source>
</reference>
<comment type="caution">
    <text evidence="2">The sequence shown here is derived from an EMBL/GenBank/DDBJ whole genome shotgun (WGS) entry which is preliminary data.</text>
</comment>
<protein>
    <submittedName>
        <fullName evidence="2">Salt-induced outer membrane protein</fullName>
    </submittedName>
</protein>